<organism evidence="2 3">
    <name type="scientific">Nostoc linckia FACHB-391</name>
    <dbReference type="NCBI Taxonomy" id="2692906"/>
    <lineage>
        <taxon>Bacteria</taxon>
        <taxon>Bacillati</taxon>
        <taxon>Cyanobacteriota</taxon>
        <taxon>Cyanophyceae</taxon>
        <taxon>Nostocales</taxon>
        <taxon>Nostocaceae</taxon>
        <taxon>Nostoc</taxon>
    </lineage>
</organism>
<keyword evidence="1" id="KW-0812">Transmembrane</keyword>
<reference evidence="2 3" key="1">
    <citation type="journal article" date="2020" name="ISME J.">
        <title>Comparative genomics reveals insights into cyanobacterial evolution and habitat adaptation.</title>
        <authorList>
            <person name="Chen M.Y."/>
            <person name="Teng W.K."/>
            <person name="Zhao L."/>
            <person name="Hu C.X."/>
            <person name="Zhou Y.K."/>
            <person name="Han B.P."/>
            <person name="Song L.R."/>
            <person name="Shu W.S."/>
        </authorList>
    </citation>
    <scope>NUCLEOTIDE SEQUENCE [LARGE SCALE GENOMIC DNA]</scope>
    <source>
        <strain evidence="2 3">FACHB-391</strain>
    </source>
</reference>
<keyword evidence="1" id="KW-1133">Transmembrane helix</keyword>
<name>A0ABR8ESS4_NOSLI</name>
<feature type="transmembrane region" description="Helical" evidence="1">
    <location>
        <begin position="51"/>
        <end position="71"/>
    </location>
</feature>
<dbReference type="Pfam" id="PF08592">
    <property type="entry name" value="Anthrone_oxy"/>
    <property type="match status" value="1"/>
</dbReference>
<comment type="caution">
    <text evidence="2">The sequence shown here is derived from an EMBL/GenBank/DDBJ whole genome shotgun (WGS) entry which is preliminary data.</text>
</comment>
<accession>A0ABR8ESS4</accession>
<dbReference type="InterPro" id="IPR013901">
    <property type="entry name" value="Anthrone_oxy"/>
</dbReference>
<evidence type="ECO:0000313" key="2">
    <source>
        <dbReference type="EMBL" id="MBD2560609.1"/>
    </source>
</evidence>
<keyword evidence="3" id="KW-1185">Reference proteome</keyword>
<dbReference type="Proteomes" id="UP000604661">
    <property type="component" value="Unassembled WGS sequence"/>
</dbReference>
<evidence type="ECO:0000313" key="3">
    <source>
        <dbReference type="Proteomes" id="UP000604661"/>
    </source>
</evidence>
<dbReference type="EMBL" id="JACJTE010000006">
    <property type="protein sequence ID" value="MBD2560609.1"/>
    <property type="molecule type" value="Genomic_DNA"/>
</dbReference>
<proteinExistence type="predicted"/>
<sequence>MPGKLSLPLDCHILVQNQVISYKIKLAFIEIPSVVFAMLATLLIRPQRKSFWLTLVGLVCMILMWLIWALFIQPINQQIDTWIPVNAPSNWAELRYQWHFYHLVHLGIA</sequence>
<protein>
    <submittedName>
        <fullName evidence="2">DUF1772 domain-containing protein</fullName>
    </submittedName>
</protein>
<gene>
    <name evidence="2" type="ORF">H6G95_08250</name>
</gene>
<feature type="transmembrane region" description="Helical" evidence="1">
    <location>
        <begin position="24"/>
        <end position="44"/>
    </location>
</feature>
<keyword evidence="1" id="KW-0472">Membrane</keyword>
<evidence type="ECO:0000256" key="1">
    <source>
        <dbReference type="SAM" id="Phobius"/>
    </source>
</evidence>